<gene>
    <name evidence="1" type="ORF">ACFQ38_01675</name>
</gene>
<comment type="caution">
    <text evidence="1">The sequence shown here is derived from an EMBL/GenBank/DDBJ whole genome shotgun (WGS) entry which is preliminary data.</text>
</comment>
<dbReference type="NCBIfam" id="TIGR02122">
    <property type="entry name" value="TRAP_TAXI"/>
    <property type="match status" value="1"/>
</dbReference>
<sequence>MLRNQYIKVILFGCLIIFILSACSDVSGEGDAGTNGSDSHKLLLGTSSQGGTYYVWGGGWADIMAKSITDVDIAVEVTGGPNSNMQLIQSGDMEIGFVTAWLGGEGYNGVGWTDQKHDKIRSLFAMYPSVMHMYALKGKGIESIHDFNGKHVSTGAPGSTSAEAGTALLDALDITPKKISGLPTSTSVDGLRDGTIDAGFAVTGVPGPFMMDLETSHEVQHIGLSDDDMETLLEKYPYWNEMVIPKGTYKHQDEDIKLVAFWNLAIASSDLSEDLVYDLVKATFEKNEELQAVDPTAKDTIAENIKYSTVPLHPGALKYYREVGIEIPDELIPPESK</sequence>
<dbReference type="Proteomes" id="UP001597231">
    <property type="component" value="Unassembled WGS sequence"/>
</dbReference>
<dbReference type="PANTHER" id="PTHR42941">
    <property type="entry name" value="SLL1037 PROTEIN"/>
    <property type="match status" value="1"/>
</dbReference>
<keyword evidence="2" id="KW-1185">Reference proteome</keyword>
<dbReference type="InterPro" id="IPR011852">
    <property type="entry name" value="TRAP_TAXI"/>
</dbReference>
<reference evidence="2" key="1">
    <citation type="journal article" date="2019" name="Int. J. Syst. Evol. Microbiol.">
        <title>The Global Catalogue of Microorganisms (GCM) 10K type strain sequencing project: providing services to taxonomists for standard genome sequencing and annotation.</title>
        <authorList>
            <consortium name="The Broad Institute Genomics Platform"/>
            <consortium name="The Broad Institute Genome Sequencing Center for Infectious Disease"/>
            <person name="Wu L."/>
            <person name="Ma J."/>
        </authorList>
    </citation>
    <scope>NUCLEOTIDE SEQUENCE [LARGE SCALE GENOMIC DNA]</scope>
    <source>
        <strain evidence="2">CCUG 53915</strain>
    </source>
</reference>
<dbReference type="SUPFAM" id="SSF53850">
    <property type="entry name" value="Periplasmic binding protein-like II"/>
    <property type="match status" value="1"/>
</dbReference>
<organism evidence="1 2">
    <name type="scientific">Sporosarcina contaminans</name>
    <dbReference type="NCBI Taxonomy" id="633403"/>
    <lineage>
        <taxon>Bacteria</taxon>
        <taxon>Bacillati</taxon>
        <taxon>Bacillota</taxon>
        <taxon>Bacilli</taxon>
        <taxon>Bacillales</taxon>
        <taxon>Caryophanaceae</taxon>
        <taxon>Sporosarcina</taxon>
    </lineage>
</organism>
<dbReference type="Gene3D" id="3.40.190.10">
    <property type="entry name" value="Periplasmic binding protein-like II"/>
    <property type="match status" value="2"/>
</dbReference>
<dbReference type="EMBL" id="JBHTLT010000011">
    <property type="protein sequence ID" value="MFD1203840.1"/>
    <property type="molecule type" value="Genomic_DNA"/>
</dbReference>
<dbReference type="Pfam" id="PF16868">
    <property type="entry name" value="NMT1_3"/>
    <property type="match status" value="1"/>
</dbReference>
<evidence type="ECO:0000313" key="1">
    <source>
        <dbReference type="EMBL" id="MFD1203840.1"/>
    </source>
</evidence>
<proteinExistence type="predicted"/>
<evidence type="ECO:0000313" key="2">
    <source>
        <dbReference type="Proteomes" id="UP001597231"/>
    </source>
</evidence>
<name>A0ABW3TT23_9BACL</name>
<protein>
    <submittedName>
        <fullName evidence="1">TAXI family TRAP transporter solute-binding subunit</fullName>
    </submittedName>
</protein>
<dbReference type="PROSITE" id="PS51257">
    <property type="entry name" value="PROKAR_LIPOPROTEIN"/>
    <property type="match status" value="1"/>
</dbReference>
<dbReference type="RefSeq" id="WP_381479626.1">
    <property type="nucleotide sequence ID" value="NZ_JBHTLT010000011.1"/>
</dbReference>
<dbReference type="PANTHER" id="PTHR42941:SF1">
    <property type="entry name" value="SLL1037 PROTEIN"/>
    <property type="match status" value="1"/>
</dbReference>
<accession>A0ABW3TT23</accession>